<evidence type="ECO:0000313" key="1">
    <source>
        <dbReference type="EMBL" id="CAB4156693.1"/>
    </source>
</evidence>
<sequence length="125" mass="12893">MFGKVPVSTFMLSRDAANSAAANKLRFRVPFACQIRAMTVATDIAPTGASLIFDINKGGTTLFTTQANRPTIAAGEVSASVALPNVTTLAAGDVITVDCDQVGSSVASTGFTIAISVLPTTRGYY</sequence>
<gene>
    <name evidence="1" type="ORF">UFOVP658_110</name>
</gene>
<dbReference type="EMBL" id="LR796639">
    <property type="protein sequence ID" value="CAB4156693.1"/>
    <property type="molecule type" value="Genomic_DNA"/>
</dbReference>
<accession>A0A6J5NCS7</accession>
<proteinExistence type="predicted"/>
<organism evidence="1">
    <name type="scientific">uncultured Caudovirales phage</name>
    <dbReference type="NCBI Taxonomy" id="2100421"/>
    <lineage>
        <taxon>Viruses</taxon>
        <taxon>Duplodnaviria</taxon>
        <taxon>Heunggongvirae</taxon>
        <taxon>Uroviricota</taxon>
        <taxon>Caudoviricetes</taxon>
        <taxon>Peduoviridae</taxon>
        <taxon>Maltschvirus</taxon>
        <taxon>Maltschvirus maltsch</taxon>
    </lineage>
</organism>
<protein>
    <submittedName>
        <fullName evidence="1">Uncharacterized protein</fullName>
    </submittedName>
</protein>
<reference evidence="1" key="1">
    <citation type="submission" date="2020-04" db="EMBL/GenBank/DDBJ databases">
        <authorList>
            <person name="Chiriac C."/>
            <person name="Salcher M."/>
            <person name="Ghai R."/>
            <person name="Kavagutti S V."/>
        </authorList>
    </citation>
    <scope>NUCLEOTIDE SEQUENCE</scope>
</reference>
<name>A0A6J5NCS7_9CAUD</name>